<protein>
    <submittedName>
        <fullName evidence="1">DUF2284 domain-containing protein</fullName>
    </submittedName>
</protein>
<organism evidence="1 2">
    <name type="scientific">Candidatus Blautia gallistercoris</name>
    <dbReference type="NCBI Taxonomy" id="2838490"/>
    <lineage>
        <taxon>Bacteria</taxon>
        <taxon>Bacillati</taxon>
        <taxon>Bacillota</taxon>
        <taxon>Clostridia</taxon>
        <taxon>Lachnospirales</taxon>
        <taxon>Lachnospiraceae</taxon>
        <taxon>Blautia</taxon>
    </lineage>
</organism>
<gene>
    <name evidence="1" type="ORF">IAA45_05550</name>
</gene>
<accession>A0A9D1WHJ9</accession>
<reference evidence="1" key="1">
    <citation type="journal article" date="2021" name="PeerJ">
        <title>Extensive microbial diversity within the chicken gut microbiome revealed by metagenomics and culture.</title>
        <authorList>
            <person name="Gilroy R."/>
            <person name="Ravi A."/>
            <person name="Getino M."/>
            <person name="Pursley I."/>
            <person name="Horton D.L."/>
            <person name="Alikhan N.F."/>
            <person name="Baker D."/>
            <person name="Gharbi K."/>
            <person name="Hall N."/>
            <person name="Watson M."/>
            <person name="Adriaenssens E.M."/>
            <person name="Foster-Nyarko E."/>
            <person name="Jarju S."/>
            <person name="Secka A."/>
            <person name="Antonio M."/>
            <person name="Oren A."/>
            <person name="Chaudhuri R.R."/>
            <person name="La Ragione R."/>
            <person name="Hildebrand F."/>
            <person name="Pallen M.J."/>
        </authorList>
    </citation>
    <scope>NUCLEOTIDE SEQUENCE</scope>
    <source>
        <strain evidence="1">ChiSjej1B19-8411</strain>
    </source>
</reference>
<dbReference type="Pfam" id="PF10050">
    <property type="entry name" value="DUF2284"/>
    <property type="match status" value="1"/>
</dbReference>
<dbReference type="Proteomes" id="UP000886817">
    <property type="component" value="Unassembled WGS sequence"/>
</dbReference>
<proteinExistence type="predicted"/>
<dbReference type="EMBL" id="DXEX01000128">
    <property type="protein sequence ID" value="HIX59163.1"/>
    <property type="molecule type" value="Genomic_DNA"/>
</dbReference>
<dbReference type="InterPro" id="IPR019271">
    <property type="entry name" value="DUF2284_metal-binding"/>
</dbReference>
<name>A0A9D1WHJ9_9FIRM</name>
<reference evidence="1" key="2">
    <citation type="submission" date="2021-04" db="EMBL/GenBank/DDBJ databases">
        <authorList>
            <person name="Gilroy R."/>
        </authorList>
    </citation>
    <scope>NUCLEOTIDE SEQUENCE</scope>
    <source>
        <strain evidence="1">ChiSjej1B19-8411</strain>
    </source>
</reference>
<sequence length="148" mass="17081">MWYRPEVFVKQLDTEVLLKEYRNPEQFGDACRQCPDYDNNWSCPPGIPDPFSYLEGYEKVFVVAVKVNYTEEVTGEDVKKEDAAIWRASSYEKVKKRLFATLLANEKKGSGGKCMGAGKCLLCRKCTREDSKPCRYPDLRRYSFTSFG</sequence>
<evidence type="ECO:0000313" key="2">
    <source>
        <dbReference type="Proteomes" id="UP000886817"/>
    </source>
</evidence>
<comment type="caution">
    <text evidence="1">The sequence shown here is derived from an EMBL/GenBank/DDBJ whole genome shotgun (WGS) entry which is preliminary data.</text>
</comment>
<feature type="non-terminal residue" evidence="1">
    <location>
        <position position="148"/>
    </location>
</feature>
<evidence type="ECO:0000313" key="1">
    <source>
        <dbReference type="EMBL" id="HIX59163.1"/>
    </source>
</evidence>
<dbReference type="AlphaFoldDB" id="A0A9D1WHJ9"/>